<dbReference type="Pfam" id="PF03739">
    <property type="entry name" value="LptF_LptG"/>
    <property type="match status" value="1"/>
</dbReference>
<dbReference type="InterPro" id="IPR005495">
    <property type="entry name" value="LptG/LptF_permease"/>
</dbReference>
<keyword evidence="8" id="KW-1185">Reference proteome</keyword>
<evidence type="ECO:0000313" key="8">
    <source>
        <dbReference type="Proteomes" id="UP000264310"/>
    </source>
</evidence>
<dbReference type="EMBL" id="QURL01000001">
    <property type="protein sequence ID" value="RFC66205.1"/>
    <property type="molecule type" value="Genomic_DNA"/>
</dbReference>
<keyword evidence="2" id="KW-1003">Cell membrane</keyword>
<protein>
    <submittedName>
        <fullName evidence="7">LptF/LptG family permease</fullName>
    </submittedName>
</protein>
<evidence type="ECO:0000256" key="5">
    <source>
        <dbReference type="ARBA" id="ARBA00023136"/>
    </source>
</evidence>
<evidence type="ECO:0000256" key="3">
    <source>
        <dbReference type="ARBA" id="ARBA00022692"/>
    </source>
</evidence>
<keyword evidence="4 6" id="KW-1133">Transmembrane helix</keyword>
<feature type="transmembrane region" description="Helical" evidence="6">
    <location>
        <begin position="333"/>
        <end position="354"/>
    </location>
</feature>
<dbReference type="AlphaFoldDB" id="A0A371XAF3"/>
<evidence type="ECO:0000313" key="7">
    <source>
        <dbReference type="EMBL" id="RFC66205.1"/>
    </source>
</evidence>
<evidence type="ECO:0000256" key="1">
    <source>
        <dbReference type="ARBA" id="ARBA00004651"/>
    </source>
</evidence>
<comment type="subcellular location">
    <subcellularLocation>
        <location evidence="1">Cell membrane</location>
        <topology evidence="1">Multi-pass membrane protein</topology>
    </subcellularLocation>
</comment>
<evidence type="ECO:0000256" key="4">
    <source>
        <dbReference type="ARBA" id="ARBA00022989"/>
    </source>
</evidence>
<dbReference type="OrthoDB" id="8477889at2"/>
<comment type="caution">
    <text evidence="7">The sequence shown here is derived from an EMBL/GenBank/DDBJ whole genome shotgun (WGS) entry which is preliminary data.</text>
</comment>
<proteinExistence type="predicted"/>
<dbReference type="GO" id="GO:0043190">
    <property type="term" value="C:ATP-binding cassette (ABC) transporter complex"/>
    <property type="evidence" value="ECO:0007669"/>
    <property type="project" value="TreeGrafter"/>
</dbReference>
<dbReference type="RefSeq" id="WP_116681456.1">
    <property type="nucleotide sequence ID" value="NZ_QURL01000001.1"/>
</dbReference>
<name>A0A371XAF3_9HYPH</name>
<dbReference type="GO" id="GO:0015920">
    <property type="term" value="P:lipopolysaccharide transport"/>
    <property type="evidence" value="ECO:0007669"/>
    <property type="project" value="TreeGrafter"/>
</dbReference>
<feature type="transmembrane region" description="Helical" evidence="6">
    <location>
        <begin position="50"/>
        <end position="77"/>
    </location>
</feature>
<reference evidence="7 8" key="1">
    <citation type="submission" date="2018-08" db="EMBL/GenBank/DDBJ databases">
        <title>Fulvimarina sp. 85, whole genome shotgun sequence.</title>
        <authorList>
            <person name="Tuo L."/>
        </authorList>
    </citation>
    <scope>NUCLEOTIDE SEQUENCE [LARGE SCALE GENOMIC DNA]</scope>
    <source>
        <strain evidence="7 8">85</strain>
    </source>
</reference>
<evidence type="ECO:0000256" key="2">
    <source>
        <dbReference type="ARBA" id="ARBA00022475"/>
    </source>
</evidence>
<keyword evidence="5 6" id="KW-0472">Membrane</keyword>
<organism evidence="7 8">
    <name type="scientific">Fulvimarina endophytica</name>
    <dbReference type="NCBI Taxonomy" id="2293836"/>
    <lineage>
        <taxon>Bacteria</taxon>
        <taxon>Pseudomonadati</taxon>
        <taxon>Pseudomonadota</taxon>
        <taxon>Alphaproteobacteria</taxon>
        <taxon>Hyphomicrobiales</taxon>
        <taxon>Aurantimonadaceae</taxon>
        <taxon>Fulvimarina</taxon>
    </lineage>
</organism>
<evidence type="ECO:0000256" key="6">
    <source>
        <dbReference type="SAM" id="Phobius"/>
    </source>
</evidence>
<sequence length="397" mass="42174">MTLIERYIFRRALVSSAGSLASLALIVWIVQALSRIDIVKTSASAAGNILWIALMLLPNLAAGVVPFAVLLGSIQTLNAMNADSERAVISASGASITLVARPIVLLGFLGGLIMLVIAHGIGPLASKAFYDGIRSVNVDTISVFLRPGAFEQIQSDLVISVGETNGGTIESLFIQDTRDPKLDLTYFAKEAAIVEQGNQSVLMLYDGQLHRKSRESGAISIIEFQTYAFDLSELRPDAGSDWTRSSELTTYQLLNPDLNDASIQQAPDRTIRELVNRFSTWLYCVAFAFWAVAVAGQPQTNRQASNAAMTLGLSGAVALQAVGFIVASNVGKIPGLSILAFAVPLAAILVNILLIRSGTNVSQLPIVQAIVDLPGRIIGAILRSGQRPGRSAGSGSR</sequence>
<feature type="transmembrane region" description="Helical" evidence="6">
    <location>
        <begin position="98"/>
        <end position="121"/>
    </location>
</feature>
<feature type="transmembrane region" description="Helical" evidence="6">
    <location>
        <begin position="278"/>
        <end position="296"/>
    </location>
</feature>
<keyword evidence="3 6" id="KW-0812">Transmembrane</keyword>
<gene>
    <name evidence="7" type="ORF">DYI37_01705</name>
</gene>
<accession>A0A371XAF3</accession>
<feature type="transmembrane region" description="Helical" evidence="6">
    <location>
        <begin position="308"/>
        <end position="327"/>
    </location>
</feature>
<dbReference type="Proteomes" id="UP000264310">
    <property type="component" value="Unassembled WGS sequence"/>
</dbReference>
<dbReference type="PANTHER" id="PTHR33529:SF6">
    <property type="entry name" value="YJGP_YJGQ FAMILY PERMEASE"/>
    <property type="match status" value="1"/>
</dbReference>
<feature type="transmembrane region" description="Helical" evidence="6">
    <location>
        <begin position="12"/>
        <end position="30"/>
    </location>
</feature>
<dbReference type="PANTHER" id="PTHR33529">
    <property type="entry name" value="SLR0882 PROTEIN-RELATED"/>
    <property type="match status" value="1"/>
</dbReference>